<dbReference type="GO" id="GO:0003677">
    <property type="term" value="F:DNA binding"/>
    <property type="evidence" value="ECO:0007669"/>
    <property type="project" value="TreeGrafter"/>
</dbReference>
<dbReference type="PANTHER" id="PTHR19303">
    <property type="entry name" value="TRANSPOSON"/>
    <property type="match status" value="1"/>
</dbReference>
<evidence type="ECO:0000259" key="1">
    <source>
        <dbReference type="Pfam" id="PF03184"/>
    </source>
</evidence>
<gene>
    <name evidence="2" type="primary">Tigd4_281</name>
    <name evidence="2" type="ORF">AVEN_230846_1</name>
</gene>
<dbReference type="InterPro" id="IPR004875">
    <property type="entry name" value="DDE_SF_endonuclease_dom"/>
</dbReference>
<accession>A0A4Y2A243</accession>
<keyword evidence="3" id="KW-1185">Reference proteome</keyword>
<organism evidence="2 3">
    <name type="scientific">Araneus ventricosus</name>
    <name type="common">Orbweaver spider</name>
    <name type="synonym">Epeira ventricosa</name>
    <dbReference type="NCBI Taxonomy" id="182803"/>
    <lineage>
        <taxon>Eukaryota</taxon>
        <taxon>Metazoa</taxon>
        <taxon>Ecdysozoa</taxon>
        <taxon>Arthropoda</taxon>
        <taxon>Chelicerata</taxon>
        <taxon>Arachnida</taxon>
        <taxon>Araneae</taxon>
        <taxon>Araneomorphae</taxon>
        <taxon>Entelegynae</taxon>
        <taxon>Araneoidea</taxon>
        <taxon>Araneidae</taxon>
        <taxon>Araneus</taxon>
    </lineage>
</organism>
<feature type="domain" description="DDE-1" evidence="1">
    <location>
        <begin position="38"/>
        <end position="126"/>
    </location>
</feature>
<sequence length="131" mass="15312">MMSKNIFNADETRLFYRILPDKTLCFKGEKCSGGEISKERLTILLDCNMLGEFETPLVIGKARKPRCFTNIDVRKLDVSWNSNKKAWMTTEIMSDWFVDLDKRMKKQARKVLFFLDNATSHPDDLKLKNVK</sequence>
<comment type="caution">
    <text evidence="2">The sequence shown here is derived from an EMBL/GenBank/DDBJ whole genome shotgun (WGS) entry which is preliminary data.</text>
</comment>
<evidence type="ECO:0000313" key="3">
    <source>
        <dbReference type="Proteomes" id="UP000499080"/>
    </source>
</evidence>
<dbReference type="GO" id="GO:0005634">
    <property type="term" value="C:nucleus"/>
    <property type="evidence" value="ECO:0007669"/>
    <property type="project" value="TreeGrafter"/>
</dbReference>
<dbReference type="OrthoDB" id="6431703at2759"/>
<dbReference type="InterPro" id="IPR050863">
    <property type="entry name" value="CenT-Element_Derived"/>
</dbReference>
<reference evidence="2 3" key="1">
    <citation type="journal article" date="2019" name="Sci. Rep.">
        <title>Orb-weaving spider Araneus ventricosus genome elucidates the spidroin gene catalogue.</title>
        <authorList>
            <person name="Kono N."/>
            <person name="Nakamura H."/>
            <person name="Ohtoshi R."/>
            <person name="Moran D.A.P."/>
            <person name="Shinohara A."/>
            <person name="Yoshida Y."/>
            <person name="Fujiwara M."/>
            <person name="Mori M."/>
            <person name="Tomita M."/>
            <person name="Arakawa K."/>
        </authorList>
    </citation>
    <scope>NUCLEOTIDE SEQUENCE [LARGE SCALE GENOMIC DNA]</scope>
</reference>
<name>A0A4Y2A243_ARAVE</name>
<dbReference type="Pfam" id="PF03184">
    <property type="entry name" value="DDE_1"/>
    <property type="match status" value="1"/>
</dbReference>
<proteinExistence type="predicted"/>
<protein>
    <submittedName>
        <fullName evidence="2">Tigger transposable element-derived protein 4</fullName>
    </submittedName>
</protein>
<dbReference type="Proteomes" id="UP000499080">
    <property type="component" value="Unassembled WGS sequence"/>
</dbReference>
<evidence type="ECO:0000313" key="2">
    <source>
        <dbReference type="EMBL" id="GBL73901.1"/>
    </source>
</evidence>
<dbReference type="AlphaFoldDB" id="A0A4Y2A243"/>
<dbReference type="PANTHER" id="PTHR19303:SF73">
    <property type="entry name" value="PROTEIN PDC2"/>
    <property type="match status" value="1"/>
</dbReference>
<dbReference type="EMBL" id="BGPR01000004">
    <property type="protein sequence ID" value="GBL73901.1"/>
    <property type="molecule type" value="Genomic_DNA"/>
</dbReference>